<evidence type="ECO:0000256" key="9">
    <source>
        <dbReference type="RuleBase" id="RU000515"/>
    </source>
</evidence>
<dbReference type="Gene3D" id="3.20.20.70">
    <property type="entry name" value="Aldolase class I"/>
    <property type="match status" value="1"/>
</dbReference>
<dbReference type="InterPro" id="IPR013785">
    <property type="entry name" value="Aldolase_TIM"/>
</dbReference>
<dbReference type="NCBIfam" id="NF006762">
    <property type="entry name" value="PRK09283.1"/>
    <property type="match status" value="1"/>
</dbReference>
<dbReference type="PANTHER" id="PTHR11458:SF0">
    <property type="entry name" value="DELTA-AMINOLEVULINIC ACID DEHYDRATASE"/>
    <property type="match status" value="1"/>
</dbReference>
<sequence>MIPFERPRRLRRNESWRDAVRETVLRPSDLVLPLFAVPGEGVRQPVESMPGVHRSSPDEIVAEVGRARAAGVRTVLLFGVPDHKHDDGRGAWDAQGPVPAAIRALRDAHPDVLIWADVCLCEYTSHGHCGLLTDRGEVDNDASLPLLSRTAVAYAEAGAHAVAPSDMMDGRVGAIREALDERGHTETAIVSYAVKYASAFYGPFRDAADSAPAHGDRRGYQMDPANAREALREARLDLEEGADVIMVKPAGHYLDVLSAVARESDRPMAAYQVSGEYAALKAAGERGWIDADRAIDESLLCIRRAGADLIVTYAAIEVAERLKRLHSTPFR</sequence>
<comment type="catalytic activity">
    <reaction evidence="8 9">
        <text>2 5-aminolevulinate = porphobilinogen + 2 H2O + H(+)</text>
        <dbReference type="Rhea" id="RHEA:24064"/>
        <dbReference type="ChEBI" id="CHEBI:15377"/>
        <dbReference type="ChEBI" id="CHEBI:15378"/>
        <dbReference type="ChEBI" id="CHEBI:58126"/>
        <dbReference type="ChEBI" id="CHEBI:356416"/>
        <dbReference type="EC" id="4.2.1.24"/>
    </reaction>
</comment>
<dbReference type="PRINTS" id="PR00144">
    <property type="entry name" value="DALDHYDRTASE"/>
</dbReference>
<evidence type="ECO:0000256" key="2">
    <source>
        <dbReference type="ARBA" id="ARBA00008055"/>
    </source>
</evidence>
<evidence type="ECO:0000256" key="6">
    <source>
        <dbReference type="ARBA" id="ARBA00023239"/>
    </source>
</evidence>
<evidence type="ECO:0000313" key="12">
    <source>
        <dbReference type="Proteomes" id="UP001484239"/>
    </source>
</evidence>
<accession>A0ABU9EA36</accession>
<dbReference type="InterPro" id="IPR030656">
    <property type="entry name" value="ALAD_AS"/>
</dbReference>
<dbReference type="InterPro" id="IPR001731">
    <property type="entry name" value="ALAD"/>
</dbReference>
<keyword evidence="5" id="KW-0350">Heme biosynthesis</keyword>
<keyword evidence="12" id="KW-1185">Reference proteome</keyword>
<comment type="subunit">
    <text evidence="9">Homooctamer.</text>
</comment>
<comment type="similarity">
    <text evidence="2 10">Belongs to the ALAD family.</text>
</comment>
<evidence type="ECO:0000256" key="8">
    <source>
        <dbReference type="ARBA" id="ARBA00047651"/>
    </source>
</evidence>
<dbReference type="PIRSF" id="PIRSF001415">
    <property type="entry name" value="Porphbilin_synth"/>
    <property type="match status" value="1"/>
</dbReference>
<keyword evidence="6 9" id="KW-0456">Lyase</keyword>
<dbReference type="CDD" id="cd00384">
    <property type="entry name" value="ALAD_PBGS"/>
    <property type="match status" value="1"/>
</dbReference>
<dbReference type="Pfam" id="PF00490">
    <property type="entry name" value="ALAD"/>
    <property type="match status" value="1"/>
</dbReference>
<name>A0ABU9EA36_9BACT</name>
<evidence type="ECO:0000256" key="5">
    <source>
        <dbReference type="ARBA" id="ARBA00023133"/>
    </source>
</evidence>
<evidence type="ECO:0000256" key="3">
    <source>
        <dbReference type="ARBA" id="ARBA00012053"/>
    </source>
</evidence>
<dbReference type="SMART" id="SM01004">
    <property type="entry name" value="ALAD"/>
    <property type="match status" value="1"/>
</dbReference>
<evidence type="ECO:0000313" key="11">
    <source>
        <dbReference type="EMBL" id="MEK9501602.1"/>
    </source>
</evidence>
<dbReference type="EMBL" id="JBBHLI010000006">
    <property type="protein sequence ID" value="MEK9501602.1"/>
    <property type="molecule type" value="Genomic_DNA"/>
</dbReference>
<gene>
    <name evidence="11" type="primary">hemB</name>
    <name evidence="11" type="ORF">WI372_11480</name>
</gene>
<evidence type="ECO:0000256" key="10">
    <source>
        <dbReference type="RuleBase" id="RU004161"/>
    </source>
</evidence>
<comment type="pathway">
    <text evidence="1">Porphyrin-containing compound metabolism; protoporphyrin-IX biosynthesis; coproporphyrinogen-III from 5-aminolevulinate: step 1/4.</text>
</comment>
<dbReference type="Proteomes" id="UP001484239">
    <property type="component" value="Unassembled WGS sequence"/>
</dbReference>
<organism evidence="11 12">
    <name type="scientific">Gaopeijia maritima</name>
    <dbReference type="NCBI Taxonomy" id="3119007"/>
    <lineage>
        <taxon>Bacteria</taxon>
        <taxon>Pseudomonadati</taxon>
        <taxon>Gemmatimonadota</taxon>
        <taxon>Longimicrobiia</taxon>
        <taxon>Gaopeijiales</taxon>
        <taxon>Gaopeijiaceae</taxon>
        <taxon>Gaopeijia</taxon>
    </lineage>
</organism>
<evidence type="ECO:0000256" key="7">
    <source>
        <dbReference type="ARBA" id="ARBA00023244"/>
    </source>
</evidence>
<protein>
    <recommendedName>
        <fullName evidence="4 9">Delta-aminolevulinic acid dehydratase</fullName>
        <ecNumber evidence="3 9">4.2.1.24</ecNumber>
    </recommendedName>
</protein>
<dbReference type="RefSeq" id="WP_405281435.1">
    <property type="nucleotide sequence ID" value="NZ_CP144380.1"/>
</dbReference>
<dbReference type="GO" id="GO:0004655">
    <property type="term" value="F:porphobilinogen synthase activity"/>
    <property type="evidence" value="ECO:0007669"/>
    <property type="project" value="UniProtKB-EC"/>
</dbReference>
<proteinExistence type="inferred from homology"/>
<keyword evidence="7 9" id="KW-0627">Porphyrin biosynthesis</keyword>
<evidence type="ECO:0000256" key="4">
    <source>
        <dbReference type="ARBA" id="ARBA00020771"/>
    </source>
</evidence>
<dbReference type="PANTHER" id="PTHR11458">
    <property type="entry name" value="DELTA-AMINOLEVULINIC ACID DEHYDRATASE"/>
    <property type="match status" value="1"/>
</dbReference>
<comment type="caution">
    <text evidence="11">The sequence shown here is derived from an EMBL/GenBank/DDBJ whole genome shotgun (WGS) entry which is preliminary data.</text>
</comment>
<dbReference type="PROSITE" id="PS00169">
    <property type="entry name" value="D_ALA_DEHYDRATASE"/>
    <property type="match status" value="1"/>
</dbReference>
<evidence type="ECO:0000256" key="1">
    <source>
        <dbReference type="ARBA" id="ARBA00004694"/>
    </source>
</evidence>
<dbReference type="SUPFAM" id="SSF51569">
    <property type="entry name" value="Aldolase"/>
    <property type="match status" value="1"/>
</dbReference>
<dbReference type="EC" id="4.2.1.24" evidence="3 9"/>
<reference evidence="11 12" key="1">
    <citation type="submission" date="2024-02" db="EMBL/GenBank/DDBJ databases">
        <title>A novel Gemmatimonadota bacterium.</title>
        <authorList>
            <person name="Du Z.-J."/>
            <person name="Ye Y.-Q."/>
        </authorList>
    </citation>
    <scope>NUCLEOTIDE SEQUENCE [LARGE SCALE GENOMIC DNA]</scope>
    <source>
        <strain evidence="11 12">DH-20</strain>
    </source>
</reference>